<organism evidence="1 2">
    <name type="scientific">Acinetobacter rudis CIP 110305</name>
    <dbReference type="NCBI Taxonomy" id="421052"/>
    <lineage>
        <taxon>Bacteria</taxon>
        <taxon>Pseudomonadati</taxon>
        <taxon>Pseudomonadota</taxon>
        <taxon>Gammaproteobacteria</taxon>
        <taxon>Moraxellales</taxon>
        <taxon>Moraxellaceae</taxon>
        <taxon>Acinetobacter</taxon>
    </lineage>
</organism>
<proteinExistence type="predicted"/>
<dbReference type="NCBIfam" id="TIGR02001">
    <property type="entry name" value="gcw_chp"/>
    <property type="match status" value="1"/>
</dbReference>
<dbReference type="eggNOG" id="ENOG502Z9NJ">
    <property type="taxonomic scope" value="Bacteria"/>
</dbReference>
<name>S3MTP5_9GAMM</name>
<dbReference type="AlphaFoldDB" id="S3MTP5"/>
<dbReference type="PATRIC" id="fig|421052.3.peg.3437"/>
<gene>
    <name evidence="1" type="ORF">F945_03506</name>
</gene>
<dbReference type="Proteomes" id="UP000014568">
    <property type="component" value="Unassembled WGS sequence"/>
</dbReference>
<evidence type="ECO:0000313" key="1">
    <source>
        <dbReference type="EMBL" id="EPF69943.1"/>
    </source>
</evidence>
<evidence type="ECO:0000313" key="2">
    <source>
        <dbReference type="Proteomes" id="UP000014568"/>
    </source>
</evidence>
<sequence length="269" mass="30248">MAQILLSNNLFILLRAIFMFARTKAKQLIFKSGAAFLLSLYSIYTHAELTGNVGVVSDYYARGLDQTGGVSVQGSIDYRHSSGFYLGSFASNVKWYDKTGDGQFDSDVEWDFYSGYANKLSENLGYDVGVYFLNYPNQTKFNTVEFYASSQYKIDSKLPTNLSAKINYTNDRNAYLPDPKNQDESAWYITTQADIQLKPDLILTPQIGFAFGDTFDQQRVGGMKEFVNYSLALTKSFDHGFSAKFSYVGTNLDGHDQKVILGLNKSFSF</sequence>
<reference evidence="1 2" key="1">
    <citation type="submission" date="2013-06" db="EMBL/GenBank/DDBJ databases">
        <title>The Genome Sequence of Acinetobacter rudis CIP 110305.</title>
        <authorList>
            <consortium name="The Broad Institute Genome Sequencing Platform"/>
            <consortium name="The Broad Institute Genome Sequencing Center for Infectious Disease"/>
            <person name="Cerqueira G."/>
            <person name="Feldgarden M."/>
            <person name="Courvalin P."/>
            <person name="Perichon B."/>
            <person name="Grillot-Courvalin C."/>
            <person name="Clermont D."/>
            <person name="Rocha E."/>
            <person name="Yoon E.-J."/>
            <person name="Nemec A."/>
            <person name="Young S.K."/>
            <person name="Zeng Q."/>
            <person name="Gargeya S."/>
            <person name="Fitzgerald M."/>
            <person name="Abouelleil A."/>
            <person name="Alvarado L."/>
            <person name="Berlin A.M."/>
            <person name="Chapman S.B."/>
            <person name="Dewar J."/>
            <person name="Goldberg J."/>
            <person name="Griggs A."/>
            <person name="Gujja S."/>
            <person name="Hansen M."/>
            <person name="Howarth C."/>
            <person name="Imamovic A."/>
            <person name="Larimer J."/>
            <person name="McCowan C."/>
            <person name="Murphy C."/>
            <person name="Pearson M."/>
            <person name="Priest M."/>
            <person name="Roberts A."/>
            <person name="Saif S."/>
            <person name="Shea T."/>
            <person name="Sykes S."/>
            <person name="Wortman J."/>
            <person name="Nusbaum C."/>
            <person name="Birren B."/>
        </authorList>
    </citation>
    <scope>NUCLEOTIDE SEQUENCE [LARGE SCALE GENOMIC DNA]</scope>
    <source>
        <strain evidence="1 2">CIP 110305</strain>
    </source>
</reference>
<keyword evidence="2" id="KW-1185">Reference proteome</keyword>
<dbReference type="STRING" id="632955.GCA_000829675_02688"/>
<dbReference type="InterPro" id="IPR010239">
    <property type="entry name" value="CHP02001"/>
</dbReference>
<accession>S3MTP5</accession>
<dbReference type="Pfam" id="PF09694">
    <property type="entry name" value="Gcw_chp"/>
    <property type="match status" value="1"/>
</dbReference>
<evidence type="ECO:0008006" key="3">
    <source>
        <dbReference type="Google" id="ProtNLM"/>
    </source>
</evidence>
<protein>
    <recommendedName>
        <fullName evidence="3">Porin domain-containing protein</fullName>
    </recommendedName>
</protein>
<dbReference type="EMBL" id="ATGI01000039">
    <property type="protein sequence ID" value="EPF69943.1"/>
    <property type="molecule type" value="Genomic_DNA"/>
</dbReference>
<dbReference type="HOGENOM" id="CLU_074587_1_0_6"/>
<comment type="caution">
    <text evidence="1">The sequence shown here is derived from an EMBL/GenBank/DDBJ whole genome shotgun (WGS) entry which is preliminary data.</text>
</comment>